<dbReference type="SUPFAM" id="SSF52402">
    <property type="entry name" value="Adenine nucleotide alpha hydrolases-like"/>
    <property type="match status" value="1"/>
</dbReference>
<gene>
    <name evidence="3" type="ORF">J0B03_03500</name>
</gene>
<name>A0A974XFY7_9FIRM</name>
<dbReference type="Proteomes" id="UP000663499">
    <property type="component" value="Chromosome"/>
</dbReference>
<reference evidence="3" key="1">
    <citation type="submission" date="2021-03" db="EMBL/GenBank/DDBJ databases">
        <title>Alkalibacter marinus sp. nov., isolated from tidal flat sediment.</title>
        <authorList>
            <person name="Namirimu T."/>
            <person name="Yang J.-A."/>
            <person name="Yang S.-H."/>
            <person name="Kim Y.-J."/>
            <person name="Kwon K.K."/>
        </authorList>
    </citation>
    <scope>NUCLEOTIDE SEQUENCE</scope>
    <source>
        <strain evidence="3">ES005</strain>
    </source>
</reference>
<dbReference type="PRINTS" id="PR01438">
    <property type="entry name" value="UNVRSLSTRESS"/>
</dbReference>
<dbReference type="RefSeq" id="WP_207300486.1">
    <property type="nucleotide sequence ID" value="NZ_CP071444.1"/>
</dbReference>
<proteinExistence type="inferred from homology"/>
<organism evidence="3 4">
    <name type="scientific">Alkalibacter rhizosphaerae</name>
    <dbReference type="NCBI Taxonomy" id="2815577"/>
    <lineage>
        <taxon>Bacteria</taxon>
        <taxon>Bacillati</taxon>
        <taxon>Bacillota</taxon>
        <taxon>Clostridia</taxon>
        <taxon>Eubacteriales</taxon>
        <taxon>Eubacteriaceae</taxon>
        <taxon>Alkalibacter</taxon>
    </lineage>
</organism>
<sequence length="147" mass="15232">MEKIMIPIDGSEYSDRALEVGKDLAAGYGAQVVLLHVVSIDIPNYVDFTNAAAVGATLDSVRETAAEQAKVILEKGKEFLGDLCCVATLETSGGKPADAIVRTAEAEGVDMIIMGSAGSGSAAKGILMGSVTNRVLHNTKIPVLVVK</sequence>
<evidence type="ECO:0000256" key="1">
    <source>
        <dbReference type="ARBA" id="ARBA00008791"/>
    </source>
</evidence>
<evidence type="ECO:0000313" key="3">
    <source>
        <dbReference type="EMBL" id="QSX09147.1"/>
    </source>
</evidence>
<dbReference type="KEGG" id="alka:J0B03_03500"/>
<dbReference type="InterPro" id="IPR006016">
    <property type="entry name" value="UspA"/>
</dbReference>
<protein>
    <submittedName>
        <fullName evidence="3">Universal stress protein</fullName>
    </submittedName>
</protein>
<dbReference type="InterPro" id="IPR014729">
    <property type="entry name" value="Rossmann-like_a/b/a_fold"/>
</dbReference>
<accession>A0A974XFY7</accession>
<dbReference type="Gene3D" id="3.40.50.620">
    <property type="entry name" value="HUPs"/>
    <property type="match status" value="1"/>
</dbReference>
<feature type="domain" description="UspA" evidence="2">
    <location>
        <begin position="2"/>
        <end position="147"/>
    </location>
</feature>
<dbReference type="InterPro" id="IPR006015">
    <property type="entry name" value="Universal_stress_UspA"/>
</dbReference>
<dbReference type="EMBL" id="CP071444">
    <property type="protein sequence ID" value="QSX09147.1"/>
    <property type="molecule type" value="Genomic_DNA"/>
</dbReference>
<dbReference type="CDD" id="cd00293">
    <property type="entry name" value="USP-like"/>
    <property type="match status" value="1"/>
</dbReference>
<dbReference type="PANTHER" id="PTHR46268:SF6">
    <property type="entry name" value="UNIVERSAL STRESS PROTEIN UP12"/>
    <property type="match status" value="1"/>
</dbReference>
<comment type="similarity">
    <text evidence="1">Belongs to the universal stress protein A family.</text>
</comment>
<keyword evidence="4" id="KW-1185">Reference proteome</keyword>
<dbReference type="AlphaFoldDB" id="A0A974XFY7"/>
<dbReference type="Pfam" id="PF00582">
    <property type="entry name" value="Usp"/>
    <property type="match status" value="1"/>
</dbReference>
<evidence type="ECO:0000313" key="4">
    <source>
        <dbReference type="Proteomes" id="UP000663499"/>
    </source>
</evidence>
<dbReference type="PANTHER" id="PTHR46268">
    <property type="entry name" value="STRESS RESPONSE PROTEIN NHAX"/>
    <property type="match status" value="1"/>
</dbReference>
<evidence type="ECO:0000259" key="2">
    <source>
        <dbReference type="Pfam" id="PF00582"/>
    </source>
</evidence>